<reference evidence="1 2" key="1">
    <citation type="submission" date="2017-08" db="EMBL/GenBank/DDBJ databases">
        <title>Infants hospitalized years apart are colonized by the same room-sourced microbial strains.</title>
        <authorList>
            <person name="Brooks B."/>
            <person name="Olm M.R."/>
            <person name="Firek B.A."/>
            <person name="Baker R."/>
            <person name="Thomas B.C."/>
            <person name="Morowitz M.J."/>
            <person name="Banfield J.F."/>
        </authorList>
    </citation>
    <scope>NUCLEOTIDE SEQUENCE [LARGE SCALE GENOMIC DNA]</scope>
    <source>
        <strain evidence="1">S2_003_000_R2_14</strain>
    </source>
</reference>
<evidence type="ECO:0000313" key="1">
    <source>
        <dbReference type="EMBL" id="PZR17329.1"/>
    </source>
</evidence>
<evidence type="ECO:0000313" key="2">
    <source>
        <dbReference type="Proteomes" id="UP000249061"/>
    </source>
</evidence>
<dbReference type="EMBL" id="QFQP01000002">
    <property type="protein sequence ID" value="PZR17329.1"/>
    <property type="molecule type" value="Genomic_DNA"/>
</dbReference>
<comment type="caution">
    <text evidence="1">The sequence shown here is derived from an EMBL/GenBank/DDBJ whole genome shotgun (WGS) entry which is preliminary data.</text>
</comment>
<dbReference type="Proteomes" id="UP000249061">
    <property type="component" value="Unassembled WGS sequence"/>
</dbReference>
<accession>A0A2W5TNV4</accession>
<sequence>MKRWLSVFMAFAACSAPMEPLDAGLELPDAGEVSDAGEPDAGVLDAGTKADNCALENEFGSAFTNAFGRADGTVVAVVPPAWPCAFPNSDHVVIQVSIDGGVQRLVVNVKSDFGNPNVFMRELNAPLPAPAYGEGWHTGLQLDYPTDFDVHTDGGWDEVNLEQASARLYDAITIGAPLSVYAQSSGGSFAMSAHKVHRNSGRKDGAIVIDPTGPNPKWLLFRFGNQSF</sequence>
<dbReference type="AlphaFoldDB" id="A0A2W5TNV4"/>
<protein>
    <submittedName>
        <fullName evidence="1">Uncharacterized protein</fullName>
    </submittedName>
</protein>
<name>A0A2W5TNV4_9BACT</name>
<proteinExistence type="predicted"/>
<organism evidence="1 2">
    <name type="scientific">Archangium gephyra</name>
    <dbReference type="NCBI Taxonomy" id="48"/>
    <lineage>
        <taxon>Bacteria</taxon>
        <taxon>Pseudomonadati</taxon>
        <taxon>Myxococcota</taxon>
        <taxon>Myxococcia</taxon>
        <taxon>Myxococcales</taxon>
        <taxon>Cystobacterineae</taxon>
        <taxon>Archangiaceae</taxon>
        <taxon>Archangium</taxon>
    </lineage>
</organism>
<gene>
    <name evidence="1" type="ORF">DI536_03105</name>
</gene>